<evidence type="ECO:0000256" key="2">
    <source>
        <dbReference type="ARBA" id="ARBA00009418"/>
    </source>
</evidence>
<dbReference type="Pfam" id="PF06102">
    <property type="entry name" value="RRP36"/>
    <property type="match status" value="1"/>
</dbReference>
<feature type="compositionally biased region" description="Basic and acidic residues" evidence="7">
    <location>
        <begin position="101"/>
        <end position="140"/>
    </location>
</feature>
<dbReference type="PANTHER" id="PTHR21738">
    <property type="entry name" value="RIBOSOMAL RNA PROCESSING PROTEIN 36 HOMOLOG"/>
    <property type="match status" value="1"/>
</dbReference>
<accession>A0A1W0WH82</accession>
<dbReference type="PANTHER" id="PTHR21738:SF0">
    <property type="entry name" value="RIBOSOMAL RNA PROCESSING PROTEIN 36 HOMOLOG"/>
    <property type="match status" value="1"/>
</dbReference>
<comment type="subunit">
    <text evidence="6">Associates with 90S and pre-40S pre-ribosomal particles.</text>
</comment>
<comment type="similarity">
    <text evidence="2 6">Belongs to the RRP36 family.</text>
</comment>
<comment type="caution">
    <text evidence="8">The sequence shown here is derived from an EMBL/GenBank/DDBJ whole genome shotgun (WGS) entry which is preliminary data.</text>
</comment>
<feature type="region of interest" description="Disordered" evidence="7">
    <location>
        <begin position="174"/>
        <end position="201"/>
    </location>
</feature>
<name>A0A1W0WH82_HYPEX</name>
<feature type="region of interest" description="Disordered" evidence="7">
    <location>
        <begin position="93"/>
        <end position="150"/>
    </location>
</feature>
<protein>
    <recommendedName>
        <fullName evidence="6">rRNA biogenesis protein RRP36</fullName>
    </recommendedName>
</protein>
<evidence type="ECO:0000256" key="5">
    <source>
        <dbReference type="ARBA" id="ARBA00023242"/>
    </source>
</evidence>
<keyword evidence="6" id="KW-0687">Ribonucleoprotein</keyword>
<gene>
    <name evidence="8" type="ORF">BV898_11270</name>
</gene>
<keyword evidence="4 6" id="KW-0698">rRNA processing</keyword>
<dbReference type="GO" id="GO:0000462">
    <property type="term" value="P:maturation of SSU-rRNA from tricistronic rRNA transcript (SSU-rRNA, 5.8S rRNA, LSU-rRNA)"/>
    <property type="evidence" value="ECO:0007669"/>
    <property type="project" value="TreeGrafter"/>
</dbReference>
<dbReference type="AlphaFoldDB" id="A0A1W0WH82"/>
<keyword evidence="9" id="KW-1185">Reference proteome</keyword>
<evidence type="ECO:0000256" key="7">
    <source>
        <dbReference type="SAM" id="MobiDB-lite"/>
    </source>
</evidence>
<feature type="region of interest" description="Disordered" evidence="7">
    <location>
        <begin position="1"/>
        <end position="67"/>
    </location>
</feature>
<dbReference type="GO" id="GO:0030686">
    <property type="term" value="C:90S preribosome"/>
    <property type="evidence" value="ECO:0007669"/>
    <property type="project" value="TreeGrafter"/>
</dbReference>
<evidence type="ECO:0000313" key="9">
    <source>
        <dbReference type="Proteomes" id="UP000192578"/>
    </source>
</evidence>
<keyword evidence="5 6" id="KW-0539">Nucleus</keyword>
<dbReference type="OrthoDB" id="448446at2759"/>
<dbReference type="EMBL" id="MTYJ01000103">
    <property type="protein sequence ID" value="OQV14549.1"/>
    <property type="molecule type" value="Genomic_DNA"/>
</dbReference>
<reference evidence="9" key="1">
    <citation type="submission" date="2017-01" db="EMBL/GenBank/DDBJ databases">
        <title>Comparative genomics of anhydrobiosis in the tardigrade Hypsibius dujardini.</title>
        <authorList>
            <person name="Yoshida Y."/>
            <person name="Koutsovoulos G."/>
            <person name="Laetsch D."/>
            <person name="Stevens L."/>
            <person name="Kumar S."/>
            <person name="Horikawa D."/>
            <person name="Ishino K."/>
            <person name="Komine S."/>
            <person name="Tomita M."/>
            <person name="Blaxter M."/>
            <person name="Arakawa K."/>
        </authorList>
    </citation>
    <scope>NUCLEOTIDE SEQUENCE [LARGE SCALE GENOMIC DNA]</scope>
    <source>
        <strain evidence="9">Z151</strain>
    </source>
</reference>
<comment type="function">
    <text evidence="6">Component of the 90S pre-ribosome involved in the maturation of rRNAs. Required for early cleavages of the pre-RNAs in the 40S ribosomal subunit maturation pathway.</text>
</comment>
<keyword evidence="3 6" id="KW-0690">Ribosome biogenesis</keyword>
<evidence type="ECO:0000256" key="4">
    <source>
        <dbReference type="ARBA" id="ARBA00022552"/>
    </source>
</evidence>
<feature type="compositionally biased region" description="Basic residues" evidence="7">
    <location>
        <begin position="175"/>
        <end position="189"/>
    </location>
</feature>
<evidence type="ECO:0000256" key="1">
    <source>
        <dbReference type="ARBA" id="ARBA00004604"/>
    </source>
</evidence>
<dbReference type="InterPro" id="IPR009292">
    <property type="entry name" value="RRP36"/>
</dbReference>
<feature type="compositionally biased region" description="Basic and acidic residues" evidence="7">
    <location>
        <begin position="190"/>
        <end position="201"/>
    </location>
</feature>
<dbReference type="GO" id="GO:0005730">
    <property type="term" value="C:nucleolus"/>
    <property type="evidence" value="ECO:0007669"/>
    <property type="project" value="UniProtKB-SubCell"/>
</dbReference>
<dbReference type="Proteomes" id="UP000192578">
    <property type="component" value="Unassembled WGS sequence"/>
</dbReference>
<sequence>MDEPGTSEWRESPLPPRETAEKNLSLRQRKNAKNAPLEISSKKPPALPAPSLAGIKKQRYRDPRFDEKCGSLGTVSFEKNYQFVFELREKELQTVRQQHRRERDPERKAQLKDLLTRLENQERARTQKKKAEEKDSERKVAQTQLVASGKNPYFLKKSDKSILDMVSQFQELKKTGKLKKYMEKKRKRNAKSDSKGLPKSS</sequence>
<proteinExistence type="inferred from homology"/>
<organism evidence="8 9">
    <name type="scientific">Hypsibius exemplaris</name>
    <name type="common">Freshwater tardigrade</name>
    <dbReference type="NCBI Taxonomy" id="2072580"/>
    <lineage>
        <taxon>Eukaryota</taxon>
        <taxon>Metazoa</taxon>
        <taxon>Ecdysozoa</taxon>
        <taxon>Tardigrada</taxon>
        <taxon>Eutardigrada</taxon>
        <taxon>Parachela</taxon>
        <taxon>Hypsibioidea</taxon>
        <taxon>Hypsibiidae</taxon>
        <taxon>Hypsibius</taxon>
    </lineage>
</organism>
<evidence type="ECO:0000256" key="3">
    <source>
        <dbReference type="ARBA" id="ARBA00022517"/>
    </source>
</evidence>
<evidence type="ECO:0000256" key="6">
    <source>
        <dbReference type="RuleBase" id="RU368027"/>
    </source>
</evidence>
<evidence type="ECO:0000313" key="8">
    <source>
        <dbReference type="EMBL" id="OQV14549.1"/>
    </source>
</evidence>
<comment type="subcellular location">
    <subcellularLocation>
        <location evidence="1 6">Nucleus</location>
        <location evidence="1 6">Nucleolus</location>
    </subcellularLocation>
</comment>